<evidence type="ECO:0000256" key="11">
    <source>
        <dbReference type="RuleBase" id="RU361215"/>
    </source>
</evidence>
<dbReference type="FunFam" id="3.40.532.10:FF:000009">
    <property type="entry name" value="Ubiquitin carboxyl-terminal hydrolase"/>
    <property type="match status" value="1"/>
</dbReference>
<keyword evidence="5 7" id="KW-0378">Hydrolase</keyword>
<proteinExistence type="inferred from homology"/>
<name>A0A1X7UQW0_AMPQE</name>
<dbReference type="PIRSF" id="PIRSF038120">
    <property type="entry name" value="Ubiquitinyl_hydrolase_UCH37"/>
    <property type="match status" value="1"/>
</dbReference>
<evidence type="ECO:0000313" key="14">
    <source>
        <dbReference type="Proteomes" id="UP000007879"/>
    </source>
</evidence>
<dbReference type="STRING" id="400682.A0A1X7UQW0"/>
<dbReference type="InterPro" id="IPR017390">
    <property type="entry name" value="Ubiquitinyl_hydrolase_UCH37"/>
</dbReference>
<dbReference type="eggNOG" id="KOG2778">
    <property type="taxonomic scope" value="Eukaryota"/>
</dbReference>
<evidence type="ECO:0000256" key="2">
    <source>
        <dbReference type="ARBA" id="ARBA00009326"/>
    </source>
</evidence>
<dbReference type="Gene3D" id="3.40.532.10">
    <property type="entry name" value="Peptidase C12, ubiquitin carboxyl-terminal hydrolase"/>
    <property type="match status" value="1"/>
</dbReference>
<dbReference type="GO" id="GO:0006511">
    <property type="term" value="P:ubiquitin-dependent protein catabolic process"/>
    <property type="evidence" value="ECO:0007669"/>
    <property type="project" value="UniProtKB-UniRule"/>
</dbReference>
<dbReference type="GO" id="GO:0005737">
    <property type="term" value="C:cytoplasm"/>
    <property type="evidence" value="ECO:0007669"/>
    <property type="project" value="TreeGrafter"/>
</dbReference>
<evidence type="ECO:0000256" key="1">
    <source>
        <dbReference type="ARBA" id="ARBA00000707"/>
    </source>
</evidence>
<evidence type="ECO:0000256" key="4">
    <source>
        <dbReference type="ARBA" id="ARBA00022786"/>
    </source>
</evidence>
<dbReference type="EnsemblMetazoa" id="Aqu2.1.30046_001">
    <property type="protein sequence ID" value="Aqu2.1.30046_001"/>
    <property type="gene ID" value="Aqu2.1.30046"/>
</dbReference>
<dbReference type="PRINTS" id="PR00707">
    <property type="entry name" value="UBCTHYDRLASE"/>
</dbReference>
<evidence type="ECO:0000256" key="9">
    <source>
        <dbReference type="PIRSR" id="PIRSR038120-2"/>
    </source>
</evidence>
<feature type="domain" description="UCH catalytic" evidence="12">
    <location>
        <begin position="5"/>
        <end position="223"/>
    </location>
</feature>
<dbReference type="Gene3D" id="1.20.58.860">
    <property type="match status" value="1"/>
</dbReference>
<gene>
    <name evidence="13" type="primary">100631995</name>
</gene>
<keyword evidence="6 7" id="KW-0788">Thiol protease</keyword>
<feature type="site" description="Important for enzyme activity" evidence="9 10">
    <location>
        <position position="177"/>
    </location>
</feature>
<feature type="active site" description="Nucleophile" evidence="8 10">
    <location>
        <position position="86"/>
    </location>
</feature>
<accession>A0A1X7UQW0</accession>
<dbReference type="OMA" id="YIQYEIQ"/>
<evidence type="ECO:0000259" key="12">
    <source>
        <dbReference type="PROSITE" id="PS52048"/>
    </source>
</evidence>
<feature type="site" description="Transition state stabilizer" evidence="10">
    <location>
        <position position="80"/>
    </location>
</feature>
<organism evidence="13">
    <name type="scientific">Amphimedon queenslandica</name>
    <name type="common">Sponge</name>
    <dbReference type="NCBI Taxonomy" id="400682"/>
    <lineage>
        <taxon>Eukaryota</taxon>
        <taxon>Metazoa</taxon>
        <taxon>Porifera</taxon>
        <taxon>Demospongiae</taxon>
        <taxon>Heteroscleromorpha</taxon>
        <taxon>Haplosclerida</taxon>
        <taxon>Niphatidae</taxon>
        <taxon>Amphimedon</taxon>
    </lineage>
</organism>
<dbReference type="PROSITE" id="PS52049">
    <property type="entry name" value="ULD"/>
    <property type="match status" value="1"/>
</dbReference>
<dbReference type="PROSITE" id="PS52048">
    <property type="entry name" value="UCH_DOMAIN"/>
    <property type="match status" value="1"/>
</dbReference>
<keyword evidence="3 7" id="KW-0645">Protease</keyword>
<reference evidence="13" key="2">
    <citation type="submission" date="2017-05" db="UniProtKB">
        <authorList>
            <consortium name="EnsemblMetazoa"/>
        </authorList>
    </citation>
    <scope>IDENTIFICATION</scope>
</reference>
<dbReference type="InParanoid" id="A0A1X7UQW0"/>
<sequence length="351" mass="39640">MAAGEWCLIESDPGVFTELIRGFGVSGVQVEEVWSLDNDILLNLKPVHGLIFLYKWRPDDNVQGSIVEDSRIRDIFFARQEIKNACATQAVLSVLLNVTHSDVELGSVLTDFKEFAASFSPTDRGLSLTNSDQIRKVHNSFARQQMFEFDDSLSKGGEDVFHFVAFVPINGRLYELDGLKTGPIDHGATDSTDWLNTVRPILEKRMQSYSAGEIHFNLLALVSDKRAVYKKEIVKLDTRKELAAKKIQSVLSGGGESMEDNSGLPDDPEQLQVIIEEAEGEVIRLNELIRIENDKMETYRLENIRRRHNYLPLIMELLKTLAKKGRLVSLCEEAKKRKKSQTTADKAKEVK</sequence>
<dbReference type="InterPro" id="IPR001578">
    <property type="entry name" value="Peptidase_C12_UCH"/>
</dbReference>
<dbReference type="InterPro" id="IPR041507">
    <property type="entry name" value="UCH_C"/>
</dbReference>
<evidence type="ECO:0000256" key="6">
    <source>
        <dbReference type="ARBA" id="ARBA00022807"/>
    </source>
</evidence>
<keyword evidence="14" id="KW-1185">Reference proteome</keyword>
<evidence type="ECO:0000256" key="3">
    <source>
        <dbReference type="ARBA" id="ARBA00022670"/>
    </source>
</evidence>
<dbReference type="PANTHER" id="PTHR10589:SF16">
    <property type="entry name" value="UBIQUITIN CARBOXYL-TERMINAL HYDROLASE ISOZYME L5"/>
    <property type="match status" value="1"/>
</dbReference>
<comment type="catalytic activity">
    <reaction evidence="1 7 10 11">
        <text>Thiol-dependent hydrolysis of ester, thioester, amide, peptide and isopeptide bonds formed by the C-terminal Gly of ubiquitin (a 76-residue protein attached to proteins as an intracellular targeting signal).</text>
        <dbReference type="EC" id="3.4.19.12"/>
    </reaction>
</comment>
<dbReference type="InterPro" id="IPR038765">
    <property type="entry name" value="Papain-like_cys_pep_sf"/>
</dbReference>
<dbReference type="Pfam" id="PF01088">
    <property type="entry name" value="Peptidase_C12"/>
    <property type="match status" value="1"/>
</dbReference>
<protein>
    <recommendedName>
        <fullName evidence="7 11">Ubiquitin carboxyl-terminal hydrolase</fullName>
        <ecNumber evidence="7 11">3.4.19.12</ecNumber>
    </recommendedName>
</protein>
<dbReference type="EC" id="3.4.19.12" evidence="7 11"/>
<evidence type="ECO:0000256" key="7">
    <source>
        <dbReference type="PIRNR" id="PIRNR038120"/>
    </source>
</evidence>
<dbReference type="CDD" id="cd09617">
    <property type="entry name" value="Peptidase_C12_UCH37_BAP1"/>
    <property type="match status" value="1"/>
</dbReference>
<reference evidence="14" key="1">
    <citation type="journal article" date="2010" name="Nature">
        <title>The Amphimedon queenslandica genome and the evolution of animal complexity.</title>
        <authorList>
            <person name="Srivastava M."/>
            <person name="Simakov O."/>
            <person name="Chapman J."/>
            <person name="Fahey B."/>
            <person name="Gauthier M.E."/>
            <person name="Mitros T."/>
            <person name="Richards G.S."/>
            <person name="Conaco C."/>
            <person name="Dacre M."/>
            <person name="Hellsten U."/>
            <person name="Larroux C."/>
            <person name="Putnam N.H."/>
            <person name="Stanke M."/>
            <person name="Adamska M."/>
            <person name="Darling A."/>
            <person name="Degnan S.M."/>
            <person name="Oakley T.H."/>
            <person name="Plachetzki D.C."/>
            <person name="Zhai Y."/>
            <person name="Adamski M."/>
            <person name="Calcino A."/>
            <person name="Cummins S.F."/>
            <person name="Goodstein D.M."/>
            <person name="Harris C."/>
            <person name="Jackson D.J."/>
            <person name="Leys S.P."/>
            <person name="Shu S."/>
            <person name="Woodcroft B.J."/>
            <person name="Vervoort M."/>
            <person name="Kosik K.S."/>
            <person name="Manning G."/>
            <person name="Degnan B.M."/>
            <person name="Rokhsar D.S."/>
        </authorList>
    </citation>
    <scope>NUCLEOTIDE SEQUENCE [LARGE SCALE GENOMIC DNA]</scope>
</reference>
<dbReference type="AlphaFoldDB" id="A0A1X7UQW0"/>
<dbReference type="InterPro" id="IPR036959">
    <property type="entry name" value="Peptidase_C12_UCH_sf"/>
</dbReference>
<evidence type="ECO:0000256" key="10">
    <source>
        <dbReference type="PROSITE-ProRule" id="PRU01393"/>
    </source>
</evidence>
<keyword evidence="4 7" id="KW-0833">Ubl conjugation pathway</keyword>
<evidence type="ECO:0000313" key="13">
    <source>
        <dbReference type="EnsemblMetazoa" id="Aqu2.1.30046_001"/>
    </source>
</evidence>
<dbReference type="OrthoDB" id="1924260at2759"/>
<dbReference type="KEGG" id="aqu:100631995"/>
<dbReference type="GO" id="GO:0004843">
    <property type="term" value="F:cysteine-type deubiquitinase activity"/>
    <property type="evidence" value="ECO:0007669"/>
    <property type="project" value="UniProtKB-UniRule"/>
</dbReference>
<dbReference type="Proteomes" id="UP000007879">
    <property type="component" value="Unassembled WGS sequence"/>
</dbReference>
<dbReference type="SUPFAM" id="SSF54001">
    <property type="entry name" value="Cysteine proteinases"/>
    <property type="match status" value="1"/>
</dbReference>
<feature type="active site" description="Proton donor" evidence="8 10">
    <location>
        <position position="162"/>
    </location>
</feature>
<comment type="similarity">
    <text evidence="2 7 10 11">Belongs to the peptidase C12 family.</text>
</comment>
<dbReference type="EnsemblMetazoa" id="XM_003387028.3">
    <property type="protein sequence ID" value="XP_003387076.1"/>
    <property type="gene ID" value="LOC100631995"/>
</dbReference>
<evidence type="ECO:0000256" key="8">
    <source>
        <dbReference type="PIRSR" id="PIRSR038120-1"/>
    </source>
</evidence>
<evidence type="ECO:0000256" key="5">
    <source>
        <dbReference type="ARBA" id="ARBA00022801"/>
    </source>
</evidence>
<dbReference type="Pfam" id="PF18031">
    <property type="entry name" value="UCH_C"/>
    <property type="match status" value="1"/>
</dbReference>
<dbReference type="GO" id="GO:0016579">
    <property type="term" value="P:protein deubiquitination"/>
    <property type="evidence" value="ECO:0007669"/>
    <property type="project" value="InterPro"/>
</dbReference>
<dbReference type="PANTHER" id="PTHR10589">
    <property type="entry name" value="UBIQUITIN CARBOXYL-TERMINAL HYDROLASE"/>
    <property type="match status" value="1"/>
</dbReference>